<proteinExistence type="predicted"/>
<dbReference type="AlphaFoldDB" id="A0A8H3G6K6"/>
<dbReference type="OrthoDB" id="4757095at2759"/>
<name>A0A8H3G6K6_9LECA</name>
<reference evidence="1" key="1">
    <citation type="submission" date="2021-03" db="EMBL/GenBank/DDBJ databases">
        <authorList>
            <person name="Tagirdzhanova G."/>
        </authorList>
    </citation>
    <scope>NUCLEOTIDE SEQUENCE</scope>
</reference>
<protein>
    <submittedName>
        <fullName evidence="1">Uncharacterized protein</fullName>
    </submittedName>
</protein>
<evidence type="ECO:0000313" key="2">
    <source>
        <dbReference type="Proteomes" id="UP000664534"/>
    </source>
</evidence>
<accession>A0A8H3G6K6</accession>
<dbReference type="EMBL" id="CAJPDT010000094">
    <property type="protein sequence ID" value="CAF9936780.1"/>
    <property type="molecule type" value="Genomic_DNA"/>
</dbReference>
<comment type="caution">
    <text evidence="1">The sequence shown here is derived from an EMBL/GenBank/DDBJ whole genome shotgun (WGS) entry which is preliminary data.</text>
</comment>
<dbReference type="Proteomes" id="UP000664534">
    <property type="component" value="Unassembled WGS sequence"/>
</dbReference>
<organism evidence="1 2">
    <name type="scientific">Imshaugia aleurites</name>
    <dbReference type="NCBI Taxonomy" id="172621"/>
    <lineage>
        <taxon>Eukaryota</taxon>
        <taxon>Fungi</taxon>
        <taxon>Dikarya</taxon>
        <taxon>Ascomycota</taxon>
        <taxon>Pezizomycotina</taxon>
        <taxon>Lecanoromycetes</taxon>
        <taxon>OSLEUM clade</taxon>
        <taxon>Lecanoromycetidae</taxon>
        <taxon>Lecanorales</taxon>
        <taxon>Lecanorineae</taxon>
        <taxon>Parmeliaceae</taxon>
        <taxon>Imshaugia</taxon>
    </lineage>
</organism>
<gene>
    <name evidence="1" type="ORF">IMSHALPRED_010886</name>
</gene>
<evidence type="ECO:0000313" key="1">
    <source>
        <dbReference type="EMBL" id="CAF9936780.1"/>
    </source>
</evidence>
<keyword evidence="2" id="KW-1185">Reference proteome</keyword>
<sequence>MTSQCPSDGNSRRAALHAHRMQKCAICNLLTWSRLVKQNLNGLRKIKAVIYLGGAFTMPIPSAPWIAGLLEMQNGTNGLREINTEILPGPWMTLTNSPEGFLANAARLDSMLQSMIKKGAENYRYRKQDVTEDTVMHV</sequence>